<dbReference type="InterPro" id="IPR037272">
    <property type="entry name" value="SNS_sf"/>
</dbReference>
<sequence length="718" mass="81259">MSEDRNEKKKDDRGEWSNPVEFVLSCLGYAVGLGNVWRFPYLCYENGGGRINHLKESSSFETNAAKTFRRWAFLIPYTIMLTFVGIPVFFIELTVGQYVGGGPITVWSAIAPIFQGVGVGIMIISFIGSIYYNMIIGWSLYYMFASWQKVLPWSRCNHEYNTAYCYSRREEVEMCQTLHNDTNAVWFNQTCYNTTFLADNSTYEWLYNATAKRVSASEEYFNNAMLKRSDTMEEHGDIQWQLVLVLFLAWILCYLCVIRGIRSSGKVVYFTATFPYLILLILLIRGVLLEGAIEGIKFYIIPDWEKLATAKVWVDAAGQIFFSLSVGMGGLMTFASYNKFHNNVYRDTLIVTIGNCLTSFFAGFAIFSVLGYLAAILKKDVGDVAQSGSGLAFVAYPEVVLWLEPPQLWSTLFFFMLITLGLDSQVRTRYLDNTRIGQTGKGHVMLITLGLDRQIRTHYVDNTRIGQTVGFCLLSPQFAGIENLMTAIVDLWPNLRRYKPWVALVLCAVMFLLGLTMCTQAGVYWLELMSYYSSGWSLVLIGMSEVMVVAWWYTASRLNDNIESMGILIFNFVDFTPLAYGGYTLPDWAQIIGWFMAVASVAMIPIFAVAQMILASKKVDHAGADEKISSVSLKGNMDYVIGALLSRLLVLLKPTKQWTEKWKKNTTMSPESDATSKRSDNENCIEQKQEEISNGVFILPNGDAYVNPGYEVEYNSRL</sequence>
<dbReference type="Pfam" id="PF00209">
    <property type="entry name" value="SNF"/>
    <property type="match status" value="3"/>
</dbReference>
<feature type="binding site" evidence="6">
    <location>
        <position position="355"/>
    </location>
    <ligand>
        <name>Na(+)</name>
        <dbReference type="ChEBI" id="CHEBI:29101"/>
        <label>1</label>
    </ligand>
</feature>
<feature type="transmembrane region" description="Helical" evidence="9">
    <location>
        <begin position="121"/>
        <end position="144"/>
    </location>
</feature>
<dbReference type="EMBL" id="JAODUP010000026">
    <property type="protein sequence ID" value="KAK2167627.1"/>
    <property type="molecule type" value="Genomic_DNA"/>
</dbReference>
<feature type="transmembrane region" description="Helical" evidence="9">
    <location>
        <begin position="501"/>
        <end position="525"/>
    </location>
</feature>
<dbReference type="PROSITE" id="PS50267">
    <property type="entry name" value="NA_NEUROTRAN_SYMP_3"/>
    <property type="match status" value="1"/>
</dbReference>
<feature type="disulfide bond" evidence="7">
    <location>
        <begin position="156"/>
        <end position="165"/>
    </location>
</feature>
<evidence type="ECO:0000313" key="10">
    <source>
        <dbReference type="EMBL" id="KAK2167627.1"/>
    </source>
</evidence>
<feature type="binding site" evidence="6">
    <location>
        <position position="28"/>
    </location>
    <ligand>
        <name>Na(+)</name>
        <dbReference type="ChEBI" id="CHEBI:29101"/>
        <label>1</label>
    </ligand>
</feature>
<organism evidence="10 11">
    <name type="scientific">Paralvinella palmiformis</name>
    <dbReference type="NCBI Taxonomy" id="53620"/>
    <lineage>
        <taxon>Eukaryota</taxon>
        <taxon>Metazoa</taxon>
        <taxon>Spiralia</taxon>
        <taxon>Lophotrochozoa</taxon>
        <taxon>Annelida</taxon>
        <taxon>Polychaeta</taxon>
        <taxon>Sedentaria</taxon>
        <taxon>Canalipalpata</taxon>
        <taxon>Terebellida</taxon>
        <taxon>Terebelliformia</taxon>
        <taxon>Alvinellidae</taxon>
        <taxon>Paralvinella</taxon>
    </lineage>
</organism>
<evidence type="ECO:0000256" key="1">
    <source>
        <dbReference type="ARBA" id="ARBA00004141"/>
    </source>
</evidence>
<keyword evidence="7" id="KW-1015">Disulfide bond</keyword>
<evidence type="ECO:0000256" key="5">
    <source>
        <dbReference type="ARBA" id="ARBA00023136"/>
    </source>
</evidence>
<keyword evidence="5 9" id="KW-0472">Membrane</keyword>
<feature type="binding site" evidence="6">
    <location>
        <position position="424"/>
    </location>
    <ligand>
        <name>Na(+)</name>
        <dbReference type="ChEBI" id="CHEBI:29101"/>
        <label>1</label>
    </ligand>
</feature>
<feature type="transmembrane region" description="Helical" evidence="9">
    <location>
        <begin position="316"/>
        <end position="337"/>
    </location>
</feature>
<dbReference type="GO" id="GO:0015375">
    <property type="term" value="F:glycine:sodium symporter activity"/>
    <property type="evidence" value="ECO:0007669"/>
    <property type="project" value="TreeGrafter"/>
</dbReference>
<evidence type="ECO:0000256" key="9">
    <source>
        <dbReference type="SAM" id="Phobius"/>
    </source>
</evidence>
<evidence type="ECO:0000256" key="6">
    <source>
        <dbReference type="PIRSR" id="PIRSR600175-1"/>
    </source>
</evidence>
<evidence type="ECO:0000256" key="8">
    <source>
        <dbReference type="SAM" id="MobiDB-lite"/>
    </source>
</evidence>
<evidence type="ECO:0000256" key="2">
    <source>
        <dbReference type="ARBA" id="ARBA00022448"/>
    </source>
</evidence>
<feature type="transmembrane region" description="Helical" evidence="9">
    <location>
        <begin position="238"/>
        <end position="258"/>
    </location>
</feature>
<feature type="binding site" evidence="6">
    <location>
        <position position="35"/>
    </location>
    <ligand>
        <name>Na(+)</name>
        <dbReference type="ChEBI" id="CHEBI:29101"/>
        <label>1</label>
    </ligand>
</feature>
<feature type="transmembrane region" description="Helical" evidence="9">
    <location>
        <begin position="267"/>
        <end position="288"/>
    </location>
</feature>
<name>A0AAD9KAN8_9ANNE</name>
<dbReference type="SUPFAM" id="SSF161070">
    <property type="entry name" value="SNF-like"/>
    <property type="match status" value="2"/>
</dbReference>
<gene>
    <name evidence="10" type="ORF">LSH36_26g15098</name>
</gene>
<feature type="binding site" evidence="6">
    <location>
        <position position="323"/>
    </location>
    <ligand>
        <name>Na(+)</name>
        <dbReference type="ChEBI" id="CHEBI:29101"/>
        <label>1</label>
    </ligand>
</feature>
<feature type="transmembrane region" description="Helical" evidence="9">
    <location>
        <begin position="565"/>
        <end position="585"/>
    </location>
</feature>
<evidence type="ECO:0000256" key="3">
    <source>
        <dbReference type="ARBA" id="ARBA00022692"/>
    </source>
</evidence>
<feature type="region of interest" description="Disordered" evidence="8">
    <location>
        <begin position="662"/>
        <end position="683"/>
    </location>
</feature>
<dbReference type="Proteomes" id="UP001208570">
    <property type="component" value="Unassembled WGS sequence"/>
</dbReference>
<keyword evidence="4 9" id="KW-1133">Transmembrane helix</keyword>
<keyword evidence="6" id="KW-0915">Sodium</keyword>
<comment type="caution">
    <text evidence="10">The sequence shown here is derived from an EMBL/GenBank/DDBJ whole genome shotgun (WGS) entry which is preliminary data.</text>
</comment>
<proteinExistence type="predicted"/>
<evidence type="ECO:0000313" key="11">
    <source>
        <dbReference type="Proteomes" id="UP001208570"/>
    </source>
</evidence>
<keyword evidence="2" id="KW-0813">Transport</keyword>
<evidence type="ECO:0000256" key="4">
    <source>
        <dbReference type="ARBA" id="ARBA00022989"/>
    </source>
</evidence>
<dbReference type="PANTHER" id="PTHR11616:SF240">
    <property type="entry name" value="BLOATED TUBULES, ISOFORM B-RELATED"/>
    <property type="match status" value="1"/>
</dbReference>
<comment type="subcellular location">
    <subcellularLocation>
        <location evidence="1">Membrane</location>
        <topology evidence="1">Multi-pass membrane protein</topology>
    </subcellularLocation>
</comment>
<evidence type="ECO:0000256" key="7">
    <source>
        <dbReference type="PIRSR" id="PIRSR600175-2"/>
    </source>
</evidence>
<dbReference type="AlphaFoldDB" id="A0AAD9KAN8"/>
<dbReference type="PRINTS" id="PR00176">
    <property type="entry name" value="NANEUSMPORT"/>
</dbReference>
<feature type="binding site" evidence="6">
    <location>
        <position position="420"/>
    </location>
    <ligand>
        <name>Na(+)</name>
        <dbReference type="ChEBI" id="CHEBI:29101"/>
        <label>1</label>
    </ligand>
</feature>
<keyword evidence="11" id="KW-1185">Reference proteome</keyword>
<dbReference type="InterPro" id="IPR000175">
    <property type="entry name" value="Na/ntran_symport"/>
</dbReference>
<feature type="compositionally biased region" description="Basic and acidic residues" evidence="8">
    <location>
        <begin position="674"/>
        <end position="683"/>
    </location>
</feature>
<feature type="transmembrane region" description="Helical" evidence="9">
    <location>
        <begin position="591"/>
        <end position="610"/>
    </location>
</feature>
<feature type="transmembrane region" description="Helical" evidence="9">
    <location>
        <begin position="531"/>
        <end position="553"/>
    </location>
</feature>
<dbReference type="GO" id="GO:0046872">
    <property type="term" value="F:metal ion binding"/>
    <property type="evidence" value="ECO:0007669"/>
    <property type="project" value="UniProtKB-KW"/>
</dbReference>
<feature type="binding site" evidence="6">
    <location>
        <position position="30"/>
    </location>
    <ligand>
        <name>Na(+)</name>
        <dbReference type="ChEBI" id="CHEBI:29101"/>
        <label>1</label>
    </ligand>
</feature>
<feature type="transmembrane region" description="Helical" evidence="9">
    <location>
        <begin position="97"/>
        <end position="114"/>
    </location>
</feature>
<feature type="binding site" evidence="6">
    <location>
        <position position="31"/>
    </location>
    <ligand>
        <name>Na(+)</name>
        <dbReference type="ChEBI" id="CHEBI:29101"/>
        <label>1</label>
    </ligand>
</feature>
<dbReference type="PANTHER" id="PTHR11616">
    <property type="entry name" value="SODIUM/CHLORIDE DEPENDENT TRANSPORTER"/>
    <property type="match status" value="1"/>
</dbReference>
<keyword evidence="3 9" id="KW-0812">Transmembrane</keyword>
<feature type="transmembrane region" description="Helical" evidence="9">
    <location>
        <begin position="408"/>
        <end position="426"/>
    </location>
</feature>
<feature type="transmembrane region" description="Helical" evidence="9">
    <location>
        <begin position="349"/>
        <end position="374"/>
    </location>
</feature>
<accession>A0AAD9KAN8</accession>
<keyword evidence="6" id="KW-0479">Metal-binding</keyword>
<feature type="binding site" evidence="6">
    <location>
        <position position="423"/>
    </location>
    <ligand>
        <name>Na(+)</name>
        <dbReference type="ChEBI" id="CHEBI:29101"/>
        <label>1</label>
    </ligand>
</feature>
<feature type="transmembrane region" description="Helical" evidence="9">
    <location>
        <begin position="71"/>
        <end position="91"/>
    </location>
</feature>
<dbReference type="GO" id="GO:0005886">
    <property type="term" value="C:plasma membrane"/>
    <property type="evidence" value="ECO:0007669"/>
    <property type="project" value="TreeGrafter"/>
</dbReference>
<reference evidence="10" key="1">
    <citation type="journal article" date="2023" name="Mol. Biol. Evol.">
        <title>Third-Generation Sequencing Reveals the Adaptive Role of the Epigenome in Three Deep-Sea Polychaetes.</title>
        <authorList>
            <person name="Perez M."/>
            <person name="Aroh O."/>
            <person name="Sun Y."/>
            <person name="Lan Y."/>
            <person name="Juniper S.K."/>
            <person name="Young C.R."/>
            <person name="Angers B."/>
            <person name="Qian P.Y."/>
        </authorList>
    </citation>
    <scope>NUCLEOTIDE SEQUENCE</scope>
    <source>
        <strain evidence="10">P08H-3</strain>
    </source>
</reference>
<protein>
    <submittedName>
        <fullName evidence="10">Uncharacterized protein</fullName>
    </submittedName>
</protein>